<evidence type="ECO:0000313" key="4">
    <source>
        <dbReference type="EMBL" id="ABJ67268.1"/>
    </source>
</evidence>
<dbReference type="STRING" id="278197.PEPE_0161"/>
<dbReference type="GO" id="GO:0005829">
    <property type="term" value="C:cytosol"/>
    <property type="evidence" value="ECO:0007669"/>
    <property type="project" value="TreeGrafter"/>
</dbReference>
<dbReference type="GO" id="GO:0008477">
    <property type="term" value="F:purine nucleosidase activity"/>
    <property type="evidence" value="ECO:0007669"/>
    <property type="project" value="TreeGrafter"/>
</dbReference>
<dbReference type="CDD" id="cd02651">
    <property type="entry name" value="nuc_hydro_IU_UC_XIUA"/>
    <property type="match status" value="1"/>
</dbReference>
<proteinExistence type="predicted"/>
<dbReference type="NCBIfam" id="NF008036">
    <property type="entry name" value="PRK10768.1"/>
    <property type="match status" value="1"/>
</dbReference>
<dbReference type="PANTHER" id="PTHR12304:SF15">
    <property type="entry name" value="NON-SPECIFIC RIBONUCLEOSIDE HYDROLASE RIHC"/>
    <property type="match status" value="1"/>
</dbReference>
<dbReference type="SUPFAM" id="SSF53590">
    <property type="entry name" value="Nucleoside hydrolase"/>
    <property type="match status" value="1"/>
</dbReference>
<reference evidence="4 5" key="1">
    <citation type="journal article" date="2006" name="Proc. Natl. Acad. Sci. U.S.A.">
        <title>Comparative genomics of the lactic acid bacteria.</title>
        <authorList>
            <person name="Makarova K."/>
            <person name="Slesarev A."/>
            <person name="Wolf Y."/>
            <person name="Sorokin A."/>
            <person name="Mirkin B."/>
            <person name="Koonin E."/>
            <person name="Pavlov A."/>
            <person name="Pavlova N."/>
            <person name="Karamychev V."/>
            <person name="Polouchine N."/>
            <person name="Shakhova V."/>
            <person name="Grigoriev I."/>
            <person name="Lou Y."/>
            <person name="Rohksar D."/>
            <person name="Lucas S."/>
            <person name="Huang K."/>
            <person name="Goodstein D.M."/>
            <person name="Hawkins T."/>
            <person name="Plengvidhya V."/>
            <person name="Welker D."/>
            <person name="Hughes J."/>
            <person name="Goh Y."/>
            <person name="Benson A."/>
            <person name="Baldwin K."/>
            <person name="Lee J.H."/>
            <person name="Diaz-Muniz I."/>
            <person name="Dosti B."/>
            <person name="Smeianov V."/>
            <person name="Wechter W."/>
            <person name="Barabote R."/>
            <person name="Lorca G."/>
            <person name="Altermann E."/>
            <person name="Barrangou R."/>
            <person name="Ganesan B."/>
            <person name="Xie Y."/>
            <person name="Rawsthorne H."/>
            <person name="Tamir D."/>
            <person name="Parker C."/>
            <person name="Breidt F."/>
            <person name="Broadbent J."/>
            <person name="Hutkins R."/>
            <person name="O'Sullivan D."/>
            <person name="Steele J."/>
            <person name="Unlu G."/>
            <person name="Saier M."/>
            <person name="Klaenhammer T."/>
            <person name="Richardson P."/>
            <person name="Kozyavkin S."/>
            <person name="Weimer B."/>
            <person name="Mills D."/>
        </authorList>
    </citation>
    <scope>NUCLEOTIDE SEQUENCE [LARGE SCALE GENOMIC DNA]</scope>
    <source>
        <strain evidence="5">ATCC 25745 / CCUG 21536 / LMG 10740 / 183-1w</strain>
    </source>
</reference>
<dbReference type="InterPro" id="IPR023186">
    <property type="entry name" value="IUNH"/>
</dbReference>
<dbReference type="HOGENOM" id="CLU_036838_2_2_9"/>
<evidence type="ECO:0000256" key="2">
    <source>
        <dbReference type="ARBA" id="ARBA00023295"/>
    </source>
</evidence>
<dbReference type="Gene3D" id="3.90.245.10">
    <property type="entry name" value="Ribonucleoside hydrolase-like"/>
    <property type="match status" value="1"/>
</dbReference>
<keyword evidence="2" id="KW-0326">Glycosidase</keyword>
<name>Q03HQ4_PEDPA</name>
<dbReference type="PANTHER" id="PTHR12304">
    <property type="entry name" value="INOSINE-URIDINE PREFERRING NUCLEOSIDE HYDROLASE"/>
    <property type="match status" value="1"/>
</dbReference>
<dbReference type="Proteomes" id="UP000000773">
    <property type="component" value="Chromosome"/>
</dbReference>
<evidence type="ECO:0000313" key="5">
    <source>
        <dbReference type="Proteomes" id="UP000000773"/>
    </source>
</evidence>
<accession>Q03HQ4</accession>
<dbReference type="InterPro" id="IPR036452">
    <property type="entry name" value="Ribo_hydro-like"/>
</dbReference>
<evidence type="ECO:0000259" key="3">
    <source>
        <dbReference type="Pfam" id="PF01156"/>
    </source>
</evidence>
<organism evidence="4 5">
    <name type="scientific">Pediococcus pentosaceus (strain ATCC 25745 / CCUG 21536 / LMG 10740 / 183-1w)</name>
    <dbReference type="NCBI Taxonomy" id="278197"/>
    <lineage>
        <taxon>Bacteria</taxon>
        <taxon>Bacillati</taxon>
        <taxon>Bacillota</taxon>
        <taxon>Bacilli</taxon>
        <taxon>Lactobacillales</taxon>
        <taxon>Lactobacillaceae</taxon>
        <taxon>Pediococcus</taxon>
    </lineage>
</organism>
<dbReference type="eggNOG" id="COG1957">
    <property type="taxonomic scope" value="Bacteria"/>
</dbReference>
<dbReference type="EMBL" id="CP000422">
    <property type="protein sequence ID" value="ABJ67268.1"/>
    <property type="molecule type" value="Genomic_DNA"/>
</dbReference>
<feature type="domain" description="Inosine/uridine-preferring nucleoside hydrolase" evidence="3">
    <location>
        <begin position="11"/>
        <end position="300"/>
    </location>
</feature>
<dbReference type="AlphaFoldDB" id="Q03HQ4"/>
<keyword evidence="1" id="KW-0378">Hydrolase</keyword>
<dbReference type="KEGG" id="ppe:PEPE_0161"/>
<gene>
    <name evidence="4" type="ordered locus">PEPE_0161</name>
</gene>
<dbReference type="Pfam" id="PF01156">
    <property type="entry name" value="IU_nuc_hydro"/>
    <property type="match status" value="1"/>
</dbReference>
<dbReference type="InterPro" id="IPR001910">
    <property type="entry name" value="Inosine/uridine_hydrolase_dom"/>
</dbReference>
<dbReference type="GO" id="GO:0006152">
    <property type="term" value="P:purine nucleoside catabolic process"/>
    <property type="evidence" value="ECO:0007669"/>
    <property type="project" value="TreeGrafter"/>
</dbReference>
<evidence type="ECO:0000256" key="1">
    <source>
        <dbReference type="ARBA" id="ARBA00022801"/>
    </source>
</evidence>
<protein>
    <submittedName>
        <fullName evidence="4">Inosine-uridine nucleoside N-ribohydrolase</fullName>
    </submittedName>
</protein>
<sequence>MLMNNLKAQPVIISTDPGIDDAVAISLALFSNDIDVKLICPIAGNVSLEKTTHNTQKLLTFFNKEIPIVPGSPSPLLRQKQNASNVHGESGMDGFDFPIPKITPDVSRTAVQAMHETVSNSTVPVTLMGLGPLTDIALYLHLYPQDSKNIHEIVLMGGALGRGNLGVLSEFNFGVDPEAAKIVFNSNISIRIVPMEIGRQAKIMPATSEKIKNLGKTGKMFYSLFSHYRGGSFDKGLNMYDVLALGLILKPEIFEMKSTYVAIETQGAFTAGASLIDLKGYLGENSNAEVAINVDTKQFEDWFTKMISKTI</sequence>